<dbReference type="EMBL" id="ML996352">
    <property type="protein sequence ID" value="KAF2727139.1"/>
    <property type="molecule type" value="Genomic_DNA"/>
</dbReference>
<sequence length="237" mass="26920">ATGYGDLVVVLLEPSDKAERVEYHEMKASSTALQLVDETLTVAFAGQRDVDDTIILDRRPFRSAEIQDHEDEGTRKRNNQKAYHGFEAILAKLRPKVIVLCQCQDTVPHGELSDQWPSSISKAGRYDIVQLSNGHKCFQVNSFHPMYLQYLDGEEKPLKRLLSEYLFNATFVIAANRLAGRQLCGFGLWNLRNCAQHGPTLEVSETNDIWCSYPWVSERDFCVEEVLECLENVGVPR</sequence>
<evidence type="ECO:0000313" key="1">
    <source>
        <dbReference type="EMBL" id="KAF2727139.1"/>
    </source>
</evidence>
<feature type="non-terminal residue" evidence="1">
    <location>
        <position position="1"/>
    </location>
</feature>
<accession>A0A9P4UUG2</accession>
<dbReference type="OrthoDB" id="3778236at2759"/>
<gene>
    <name evidence="1" type="ORF">EJ04DRAFT_451938</name>
</gene>
<organism evidence="1 2">
    <name type="scientific">Polyplosphaeria fusca</name>
    <dbReference type="NCBI Taxonomy" id="682080"/>
    <lineage>
        <taxon>Eukaryota</taxon>
        <taxon>Fungi</taxon>
        <taxon>Dikarya</taxon>
        <taxon>Ascomycota</taxon>
        <taxon>Pezizomycotina</taxon>
        <taxon>Dothideomycetes</taxon>
        <taxon>Pleosporomycetidae</taxon>
        <taxon>Pleosporales</taxon>
        <taxon>Tetraplosphaeriaceae</taxon>
        <taxon>Polyplosphaeria</taxon>
    </lineage>
</organism>
<dbReference type="AlphaFoldDB" id="A0A9P4UUG2"/>
<dbReference type="Proteomes" id="UP000799444">
    <property type="component" value="Unassembled WGS sequence"/>
</dbReference>
<evidence type="ECO:0000313" key="2">
    <source>
        <dbReference type="Proteomes" id="UP000799444"/>
    </source>
</evidence>
<proteinExistence type="predicted"/>
<keyword evidence="2" id="KW-1185">Reference proteome</keyword>
<name>A0A9P4UUG2_9PLEO</name>
<reference evidence="1" key="1">
    <citation type="journal article" date="2020" name="Stud. Mycol.">
        <title>101 Dothideomycetes genomes: a test case for predicting lifestyles and emergence of pathogens.</title>
        <authorList>
            <person name="Haridas S."/>
            <person name="Albert R."/>
            <person name="Binder M."/>
            <person name="Bloem J."/>
            <person name="Labutti K."/>
            <person name="Salamov A."/>
            <person name="Andreopoulos B."/>
            <person name="Baker S."/>
            <person name="Barry K."/>
            <person name="Bills G."/>
            <person name="Bluhm B."/>
            <person name="Cannon C."/>
            <person name="Castanera R."/>
            <person name="Culley D."/>
            <person name="Daum C."/>
            <person name="Ezra D."/>
            <person name="Gonzalez J."/>
            <person name="Henrissat B."/>
            <person name="Kuo A."/>
            <person name="Liang C."/>
            <person name="Lipzen A."/>
            <person name="Lutzoni F."/>
            <person name="Magnuson J."/>
            <person name="Mondo S."/>
            <person name="Nolan M."/>
            <person name="Ohm R."/>
            <person name="Pangilinan J."/>
            <person name="Park H.-J."/>
            <person name="Ramirez L."/>
            <person name="Alfaro M."/>
            <person name="Sun H."/>
            <person name="Tritt A."/>
            <person name="Yoshinaga Y."/>
            <person name="Zwiers L.-H."/>
            <person name="Turgeon B."/>
            <person name="Goodwin S."/>
            <person name="Spatafora J."/>
            <person name="Crous P."/>
            <person name="Grigoriev I."/>
        </authorList>
    </citation>
    <scope>NUCLEOTIDE SEQUENCE</scope>
    <source>
        <strain evidence="1">CBS 125425</strain>
    </source>
</reference>
<comment type="caution">
    <text evidence="1">The sequence shown here is derived from an EMBL/GenBank/DDBJ whole genome shotgun (WGS) entry which is preliminary data.</text>
</comment>
<protein>
    <submittedName>
        <fullName evidence="1">Uncharacterized protein</fullName>
    </submittedName>
</protein>